<evidence type="ECO:0000259" key="11">
    <source>
        <dbReference type="PROSITE" id="PS50262"/>
    </source>
</evidence>
<keyword evidence="7" id="KW-0675">Receptor</keyword>
<proteinExistence type="predicted"/>
<evidence type="ECO:0000256" key="6">
    <source>
        <dbReference type="ARBA" id="ARBA00023136"/>
    </source>
</evidence>
<comment type="subcellular location">
    <subcellularLocation>
        <location evidence="1">Cell membrane</location>
        <topology evidence="1">Multi-pass membrane protein</topology>
    </subcellularLocation>
</comment>
<keyword evidence="3 10" id="KW-0812">Transmembrane</keyword>
<evidence type="ECO:0000256" key="7">
    <source>
        <dbReference type="ARBA" id="ARBA00023170"/>
    </source>
</evidence>
<evidence type="ECO:0000313" key="13">
    <source>
        <dbReference type="Proteomes" id="UP001159428"/>
    </source>
</evidence>
<dbReference type="PANTHER" id="PTHR24246">
    <property type="entry name" value="OLFACTORY RECEPTOR AND ADENOSINE RECEPTOR"/>
    <property type="match status" value="1"/>
</dbReference>
<feature type="transmembrane region" description="Helical" evidence="10">
    <location>
        <begin position="44"/>
        <end position="64"/>
    </location>
</feature>
<gene>
    <name evidence="12" type="ORF">PMEA_00023621</name>
</gene>
<evidence type="ECO:0000256" key="9">
    <source>
        <dbReference type="ARBA" id="ARBA00023224"/>
    </source>
</evidence>
<evidence type="ECO:0000256" key="5">
    <source>
        <dbReference type="ARBA" id="ARBA00023040"/>
    </source>
</evidence>
<reference evidence="12 13" key="1">
    <citation type="submission" date="2022-05" db="EMBL/GenBank/DDBJ databases">
        <authorList>
            <consortium name="Genoscope - CEA"/>
            <person name="William W."/>
        </authorList>
    </citation>
    <scope>NUCLEOTIDE SEQUENCE [LARGE SCALE GENOMIC DNA]</scope>
</reference>
<feature type="transmembrane region" description="Helical" evidence="10">
    <location>
        <begin position="6"/>
        <end position="32"/>
    </location>
</feature>
<feature type="transmembrane region" description="Helical" evidence="10">
    <location>
        <begin position="463"/>
        <end position="485"/>
    </location>
</feature>
<dbReference type="InterPro" id="IPR000276">
    <property type="entry name" value="GPCR_Rhodpsn"/>
</dbReference>
<dbReference type="CDD" id="cd00637">
    <property type="entry name" value="7tm_classA_rhodopsin-like"/>
    <property type="match status" value="2"/>
</dbReference>
<dbReference type="EMBL" id="CALNXJ010000043">
    <property type="protein sequence ID" value="CAH3147766.1"/>
    <property type="molecule type" value="Genomic_DNA"/>
</dbReference>
<evidence type="ECO:0000256" key="10">
    <source>
        <dbReference type="SAM" id="Phobius"/>
    </source>
</evidence>
<evidence type="ECO:0000313" key="12">
    <source>
        <dbReference type="EMBL" id="CAH3147766.1"/>
    </source>
</evidence>
<dbReference type="AlphaFoldDB" id="A0AAU9XGC4"/>
<feature type="transmembrane region" description="Helical" evidence="10">
    <location>
        <begin position="126"/>
        <end position="151"/>
    </location>
</feature>
<keyword evidence="6 10" id="KW-0472">Membrane</keyword>
<feature type="transmembrane region" description="Helical" evidence="10">
    <location>
        <begin position="306"/>
        <end position="333"/>
    </location>
</feature>
<evidence type="ECO:0000256" key="3">
    <source>
        <dbReference type="ARBA" id="ARBA00022692"/>
    </source>
</evidence>
<organism evidence="12 13">
    <name type="scientific">Pocillopora meandrina</name>
    <dbReference type="NCBI Taxonomy" id="46732"/>
    <lineage>
        <taxon>Eukaryota</taxon>
        <taxon>Metazoa</taxon>
        <taxon>Cnidaria</taxon>
        <taxon>Anthozoa</taxon>
        <taxon>Hexacorallia</taxon>
        <taxon>Scleractinia</taxon>
        <taxon>Astrocoeniina</taxon>
        <taxon>Pocilloporidae</taxon>
        <taxon>Pocillopora</taxon>
    </lineage>
</organism>
<accession>A0AAU9XGC4</accession>
<dbReference type="PRINTS" id="PR00237">
    <property type="entry name" value="GPCRRHODOPSN"/>
</dbReference>
<dbReference type="Gene3D" id="1.20.1070.10">
    <property type="entry name" value="Rhodopsin 7-helix transmembrane proteins"/>
    <property type="match status" value="2"/>
</dbReference>
<keyword evidence="8" id="KW-0325">Glycoprotein</keyword>
<evidence type="ECO:0000256" key="2">
    <source>
        <dbReference type="ARBA" id="ARBA00022475"/>
    </source>
</evidence>
<dbReference type="SUPFAM" id="SSF81321">
    <property type="entry name" value="Family A G protein-coupled receptor-like"/>
    <property type="match status" value="2"/>
</dbReference>
<keyword evidence="13" id="KW-1185">Reference proteome</keyword>
<feature type="domain" description="G-protein coupled receptors family 1 profile" evidence="11">
    <location>
        <begin position="324"/>
        <end position="567"/>
    </location>
</feature>
<feature type="transmembrane region" description="Helical" evidence="10">
    <location>
        <begin position="517"/>
        <end position="536"/>
    </location>
</feature>
<comment type="caution">
    <text evidence="12">The sequence shown here is derived from an EMBL/GenBank/DDBJ whole genome shotgun (WGS) entry which is preliminary data.</text>
</comment>
<dbReference type="Proteomes" id="UP001159428">
    <property type="component" value="Unassembled WGS sequence"/>
</dbReference>
<feature type="transmembrane region" description="Helical" evidence="10">
    <location>
        <begin position="84"/>
        <end position="105"/>
    </location>
</feature>
<evidence type="ECO:0000256" key="8">
    <source>
        <dbReference type="ARBA" id="ARBA00023180"/>
    </source>
</evidence>
<feature type="transmembrane region" description="Helical" evidence="10">
    <location>
        <begin position="430"/>
        <end position="451"/>
    </location>
</feature>
<keyword evidence="9" id="KW-0807">Transducer</keyword>
<evidence type="ECO:0000256" key="1">
    <source>
        <dbReference type="ARBA" id="ARBA00004651"/>
    </source>
</evidence>
<keyword evidence="5" id="KW-0297">G-protein coupled receptor</keyword>
<dbReference type="Pfam" id="PF00001">
    <property type="entry name" value="7tm_1"/>
    <property type="match status" value="2"/>
</dbReference>
<protein>
    <recommendedName>
        <fullName evidence="11">G-protein coupled receptors family 1 profile domain-containing protein</fullName>
    </recommendedName>
</protein>
<dbReference type="PANTHER" id="PTHR24246:SF27">
    <property type="entry name" value="ADENOSINE RECEPTOR, ISOFORM A"/>
    <property type="match status" value="1"/>
</dbReference>
<dbReference type="InterPro" id="IPR017452">
    <property type="entry name" value="GPCR_Rhodpsn_7TM"/>
</dbReference>
<feature type="transmembrane region" description="Helical" evidence="10">
    <location>
        <begin position="386"/>
        <end position="409"/>
    </location>
</feature>
<feature type="transmembrane region" description="Helical" evidence="10">
    <location>
        <begin position="345"/>
        <end position="366"/>
    </location>
</feature>
<name>A0AAU9XGC4_9CNID</name>
<keyword evidence="2" id="KW-1003">Cell membrane</keyword>
<keyword evidence="4 10" id="KW-1133">Transmembrane helix</keyword>
<feature type="transmembrane region" description="Helical" evidence="10">
    <location>
        <begin position="157"/>
        <end position="181"/>
    </location>
</feature>
<evidence type="ECO:0000256" key="4">
    <source>
        <dbReference type="ARBA" id="ARBA00022989"/>
    </source>
</evidence>
<dbReference type="GO" id="GO:0005886">
    <property type="term" value="C:plasma membrane"/>
    <property type="evidence" value="ECO:0007669"/>
    <property type="project" value="UniProtKB-SubCell"/>
</dbReference>
<dbReference type="PROSITE" id="PS50262">
    <property type="entry name" value="G_PROTEIN_RECEP_F1_2"/>
    <property type="match status" value="2"/>
</dbReference>
<feature type="transmembrane region" description="Helical" evidence="10">
    <location>
        <begin position="215"/>
        <end position="235"/>
    </location>
</feature>
<sequence length="610" mass="69453">MSNAFNFVFVSICVLEAVVIIVGNALTFCVFWSQRPRLKGTYYILMNLAVCDFLVGLTETIILACSEKFRETTAPNRSRGENGYGFWQGFQTFSSITSVFFLALISLERVYAVLYPLRHRVANTSAYIYSIIVVWALGICLAGIIFLKIYYAKVNEIAFVLSTHLSLFIALLITCASYITIRYRLRRTASSSELVEGRIHNQFSVEHSLRLSRTLLVVVAVSLILWLPAFFVYTARVFCLRCIPEPAVWVVKTLHLANSMVNPFVYSFKMTVFKDALKKMWRKRRANIEIVRPVSKQQKDKMSKEVALIFIAIYVVEAAIIVIGNTFTIFVFWTQRFRLKRTCYLLINLAVCDLLVGITEPIILGVSKFQGMTAAGRRKKGNMKNLWSLLFTSTQVLAFSTSVFFLALISLERVYAVLWPLRHRVAKTSLYISSIILVWAGGLCLGGMSLMELYYPAVKRRNVVVATSISLFISLVIICASYFTIRTRLRSRKPASGLMVQRNQQFVEKSLRHSRTFFVVATVSLVFWLPAFAVNITKEFCLCFPAPVIWFASALRLANSMANPFVYSLRMPLFKDALTKLSRRRERNFELRSVRKSIAANVNQGPSEML</sequence>
<feature type="domain" description="G-protein coupled receptors family 1 profile" evidence="11">
    <location>
        <begin position="23"/>
        <end position="266"/>
    </location>
</feature>
<dbReference type="GO" id="GO:0004930">
    <property type="term" value="F:G protein-coupled receptor activity"/>
    <property type="evidence" value="ECO:0007669"/>
    <property type="project" value="UniProtKB-KW"/>
</dbReference>